<evidence type="ECO:0000313" key="3">
    <source>
        <dbReference type="EMBL" id="KAB7649858.1"/>
    </source>
</evidence>
<dbReference type="GO" id="GO:0004803">
    <property type="term" value="F:transposase activity"/>
    <property type="evidence" value="ECO:0007669"/>
    <property type="project" value="InterPro"/>
</dbReference>
<dbReference type="PANTHER" id="PTHR35604">
    <property type="entry name" value="TRANSPOSASE INSH FOR INSERTION SEQUENCE ELEMENT IS5A-RELATED"/>
    <property type="match status" value="1"/>
</dbReference>
<dbReference type="RefSeq" id="WP_152159290.1">
    <property type="nucleotide sequence ID" value="NZ_WEHX01000250.1"/>
</dbReference>
<dbReference type="Pfam" id="PF01609">
    <property type="entry name" value="DDE_Tnp_1"/>
    <property type="match status" value="1"/>
</dbReference>
<dbReference type="PANTHER" id="PTHR35604:SF2">
    <property type="entry name" value="TRANSPOSASE INSH FOR INSERTION SEQUENCE ELEMENT IS5A-RELATED"/>
    <property type="match status" value="1"/>
</dbReference>
<proteinExistence type="predicted"/>
<gene>
    <name evidence="3" type="ORF">GBM95_12035</name>
</gene>
<dbReference type="AlphaFoldDB" id="A0A6I1EIJ4"/>
<dbReference type="Proteomes" id="UP000430564">
    <property type="component" value="Unassembled WGS sequence"/>
</dbReference>
<dbReference type="EMBL" id="WEHX01000250">
    <property type="protein sequence ID" value="KAB7649858.1"/>
    <property type="molecule type" value="Genomic_DNA"/>
</dbReference>
<feature type="compositionally biased region" description="Basic and acidic residues" evidence="1">
    <location>
        <begin position="1"/>
        <end position="17"/>
    </location>
</feature>
<evidence type="ECO:0000313" key="4">
    <source>
        <dbReference type="Proteomes" id="UP000430564"/>
    </source>
</evidence>
<feature type="region of interest" description="Disordered" evidence="1">
    <location>
        <begin position="1"/>
        <end position="39"/>
    </location>
</feature>
<feature type="domain" description="Transposase IS4-like" evidence="2">
    <location>
        <begin position="33"/>
        <end position="151"/>
    </location>
</feature>
<comment type="caution">
    <text evidence="3">The sequence shown here is derived from an EMBL/GenBank/DDBJ whole genome shotgun (WGS) entry which is preliminary data.</text>
</comment>
<organism evidence="3 4">
    <name type="scientific">Sutterella seckii</name>
    <dbReference type="NCBI Taxonomy" id="1944635"/>
    <lineage>
        <taxon>Bacteria</taxon>
        <taxon>Pseudomonadati</taxon>
        <taxon>Pseudomonadota</taxon>
        <taxon>Betaproteobacteria</taxon>
        <taxon>Burkholderiales</taxon>
        <taxon>Sutterellaceae</taxon>
        <taxon>Sutterella</taxon>
    </lineage>
</organism>
<dbReference type="InterPro" id="IPR002559">
    <property type="entry name" value="Transposase_11"/>
</dbReference>
<accession>A0A6I1EIJ4</accession>
<name>A0A6I1EIJ4_9BURK</name>
<sequence length="153" mass="17768">PKQRNSREENQKIKEGQSAEQIWPGEENKHKRRHKDVDASWTKKNDKTFYGYKMHVLADSVHKFILYVSTTTAKVHDSQAIGDVLSEEDAGRKLYADSAYCGEPQKELTRSFGVEPVFCVKGRVNHPLTEEEQKENREKSKTRCRIEHIFGYV</sequence>
<reference evidence="3 4" key="1">
    <citation type="submission" date="2019-10" db="EMBL/GenBank/DDBJ databases">
        <title>Genome diversity of Sutterella seckii.</title>
        <authorList>
            <person name="Chaplin A.V."/>
            <person name="Sokolova S.R."/>
            <person name="Mosin K.A."/>
            <person name="Ivanova E.L."/>
            <person name="Kochetkova T.O."/>
            <person name="Goltsov A.Y."/>
            <person name="Trofimov D.Y."/>
            <person name="Efimov B.A."/>
        </authorList>
    </citation>
    <scope>NUCLEOTIDE SEQUENCE [LARGE SCALE GENOMIC DNA]</scope>
    <source>
        <strain evidence="3 4">ASD393</strain>
    </source>
</reference>
<dbReference type="GO" id="GO:0003677">
    <property type="term" value="F:DNA binding"/>
    <property type="evidence" value="ECO:0007669"/>
    <property type="project" value="InterPro"/>
</dbReference>
<feature type="non-terminal residue" evidence="3">
    <location>
        <position position="1"/>
    </location>
</feature>
<evidence type="ECO:0000256" key="1">
    <source>
        <dbReference type="SAM" id="MobiDB-lite"/>
    </source>
</evidence>
<dbReference type="OrthoDB" id="9774608at2"/>
<dbReference type="GO" id="GO:0006313">
    <property type="term" value="P:DNA transposition"/>
    <property type="evidence" value="ECO:0007669"/>
    <property type="project" value="InterPro"/>
</dbReference>
<protein>
    <submittedName>
        <fullName evidence="3">Transposase</fullName>
    </submittedName>
</protein>
<feature type="non-terminal residue" evidence="3">
    <location>
        <position position="153"/>
    </location>
</feature>
<evidence type="ECO:0000259" key="2">
    <source>
        <dbReference type="Pfam" id="PF01609"/>
    </source>
</evidence>